<dbReference type="Gene3D" id="3.20.20.70">
    <property type="entry name" value="Aldolase class I"/>
    <property type="match status" value="1"/>
</dbReference>
<dbReference type="EC" id="4.3.2.10" evidence="4"/>
<dbReference type="InterPro" id="IPR050064">
    <property type="entry name" value="IGPS_HisA/HisF"/>
</dbReference>
<dbReference type="EMBL" id="QEAS01000006">
    <property type="protein sequence ID" value="PWG81033.1"/>
    <property type="molecule type" value="Genomic_DNA"/>
</dbReference>
<dbReference type="Proteomes" id="UP000245647">
    <property type="component" value="Unassembled WGS sequence"/>
</dbReference>
<dbReference type="PANTHER" id="PTHR21235">
    <property type="entry name" value="IMIDAZOLE GLYCEROL PHOSPHATE SYNTHASE SUBUNIT HISF/H IGP SYNTHASE SUBUNIT HISF/H"/>
    <property type="match status" value="1"/>
</dbReference>
<comment type="subunit">
    <text evidence="3">Heterodimer of HisH and HisF.</text>
</comment>
<protein>
    <recommendedName>
        <fullName evidence="4">imidazole glycerol-phosphate synthase</fullName>
        <ecNumber evidence="4">4.3.2.10</ecNumber>
    </recommendedName>
    <alternativeName>
        <fullName evidence="9">IGP synthase cyclase subunit</fullName>
    </alternativeName>
</protein>
<dbReference type="CDD" id="cd04731">
    <property type="entry name" value="HisF"/>
    <property type="match status" value="1"/>
</dbReference>
<dbReference type="NCBIfam" id="NF038364">
    <property type="entry name" value="AglZ_HisF2_fam"/>
    <property type="match status" value="1"/>
</dbReference>
<evidence type="ECO:0000256" key="2">
    <source>
        <dbReference type="ARBA" id="ARBA00009667"/>
    </source>
</evidence>
<sequence length="252" mass="27050">MLKSRVIPVLLLKDQGLVKTIKFKHPVYVGDPINAIKIFNEKEVDELIFLDIEASSKGKRPALDLIESIASECFMPFCYGGGINSIQVIREVLKLGVEKVAINSFALENPGFIKEASSIFGSSTIVVSIDVKKNMLGKYRIYSRTGVNNVGGDVLDYARLMEANGAGEILLNSVDRDGSMSGYDIKLVKMISSAVGIPVIACGGAGGLGDFRDAIKDGGASAVGAGSYFVFHGKHKAVLITYPKKEDLESII</sequence>
<dbReference type="SUPFAM" id="SSF51366">
    <property type="entry name" value="Ribulose-phoshate binding barrel"/>
    <property type="match status" value="1"/>
</dbReference>
<dbReference type="RefSeq" id="WP_109415417.1">
    <property type="nucleotide sequence ID" value="NZ_QEAS01000006.1"/>
</dbReference>
<evidence type="ECO:0000256" key="8">
    <source>
        <dbReference type="ARBA" id="ARBA00025475"/>
    </source>
</evidence>
<evidence type="ECO:0000256" key="9">
    <source>
        <dbReference type="ARBA" id="ARBA00030264"/>
    </source>
</evidence>
<organism evidence="12 13">
    <name type="scientific">Pararcticibacter amylolyticus</name>
    <dbReference type="NCBI Taxonomy" id="2173175"/>
    <lineage>
        <taxon>Bacteria</taxon>
        <taxon>Pseudomonadati</taxon>
        <taxon>Bacteroidota</taxon>
        <taxon>Sphingobacteriia</taxon>
        <taxon>Sphingobacteriales</taxon>
        <taxon>Sphingobacteriaceae</taxon>
        <taxon>Pararcticibacter</taxon>
    </lineage>
</organism>
<evidence type="ECO:0000256" key="7">
    <source>
        <dbReference type="ARBA" id="ARBA00023239"/>
    </source>
</evidence>
<evidence type="ECO:0000256" key="6">
    <source>
        <dbReference type="ARBA" id="ARBA00023102"/>
    </source>
</evidence>
<evidence type="ECO:0000256" key="1">
    <source>
        <dbReference type="ARBA" id="ARBA00005091"/>
    </source>
</evidence>
<comment type="catalytic activity">
    <reaction evidence="10">
        <text>5-[(5-phospho-1-deoxy-D-ribulos-1-ylimino)methylamino]-1-(5-phospho-beta-D-ribosyl)imidazole-4-carboxamide + L-glutamine = D-erythro-1-(imidazol-4-yl)glycerol 3-phosphate + 5-amino-1-(5-phospho-beta-D-ribosyl)imidazole-4-carboxamide + L-glutamate + H(+)</text>
        <dbReference type="Rhea" id="RHEA:24793"/>
        <dbReference type="ChEBI" id="CHEBI:15378"/>
        <dbReference type="ChEBI" id="CHEBI:29985"/>
        <dbReference type="ChEBI" id="CHEBI:58278"/>
        <dbReference type="ChEBI" id="CHEBI:58359"/>
        <dbReference type="ChEBI" id="CHEBI:58475"/>
        <dbReference type="ChEBI" id="CHEBI:58525"/>
        <dbReference type="EC" id="4.3.2.10"/>
    </reaction>
</comment>
<gene>
    <name evidence="12" type="ORF">DDR33_08885</name>
</gene>
<dbReference type="AlphaFoldDB" id="A0A2U2PI01"/>
<dbReference type="InterPro" id="IPR006062">
    <property type="entry name" value="His_biosynth"/>
</dbReference>
<name>A0A2U2PI01_9SPHI</name>
<dbReference type="InterPro" id="IPR011060">
    <property type="entry name" value="RibuloseP-bd_barrel"/>
</dbReference>
<reference evidence="12 13" key="1">
    <citation type="submission" date="2018-04" db="EMBL/GenBank/DDBJ databases">
        <title>Pedobacter chongqingensis sp. nov., isolated from a rottenly hemp rope.</title>
        <authorList>
            <person name="Cai Y."/>
        </authorList>
    </citation>
    <scope>NUCLEOTIDE SEQUENCE [LARGE SCALE GENOMIC DNA]</scope>
    <source>
        <strain evidence="12 13">FJ4-8</strain>
    </source>
</reference>
<keyword evidence="7" id="KW-0456">Lyase</keyword>
<dbReference type="InterPro" id="IPR013785">
    <property type="entry name" value="Aldolase_TIM"/>
</dbReference>
<proteinExistence type="inferred from homology"/>
<dbReference type="GO" id="GO:0000107">
    <property type="term" value="F:imidazoleglycerol-phosphate synthase activity"/>
    <property type="evidence" value="ECO:0007669"/>
    <property type="project" value="InterPro"/>
</dbReference>
<keyword evidence="6 11" id="KW-0368">Histidine biosynthesis</keyword>
<dbReference type="Pfam" id="PF00977">
    <property type="entry name" value="His_biosynth"/>
    <property type="match status" value="1"/>
</dbReference>
<dbReference type="PANTHER" id="PTHR21235:SF2">
    <property type="entry name" value="IMIDAZOLE GLYCEROL PHOSPHATE SYNTHASE HISHF"/>
    <property type="match status" value="1"/>
</dbReference>
<dbReference type="InterPro" id="IPR004651">
    <property type="entry name" value="HisF"/>
</dbReference>
<keyword evidence="5 11" id="KW-0028">Amino-acid biosynthesis</keyword>
<evidence type="ECO:0000256" key="3">
    <source>
        <dbReference type="ARBA" id="ARBA00011152"/>
    </source>
</evidence>
<comment type="pathway">
    <text evidence="1">Amino-acid biosynthesis; L-histidine biosynthesis; L-histidine from 5-phospho-alpha-D-ribose 1-diphosphate: step 5/9.</text>
</comment>
<evidence type="ECO:0000256" key="4">
    <source>
        <dbReference type="ARBA" id="ARBA00012809"/>
    </source>
</evidence>
<dbReference type="OrthoDB" id="9781903at2"/>
<evidence type="ECO:0000313" key="13">
    <source>
        <dbReference type="Proteomes" id="UP000245647"/>
    </source>
</evidence>
<keyword evidence="13" id="KW-1185">Reference proteome</keyword>
<comment type="caution">
    <text evidence="12">The sequence shown here is derived from an EMBL/GenBank/DDBJ whole genome shotgun (WGS) entry which is preliminary data.</text>
</comment>
<accession>A0A2U2PI01</accession>
<dbReference type="UniPathway" id="UPA00031">
    <property type="reaction ID" value="UER00010"/>
</dbReference>
<evidence type="ECO:0000256" key="5">
    <source>
        <dbReference type="ARBA" id="ARBA00022605"/>
    </source>
</evidence>
<comment type="function">
    <text evidence="8">IGPS catalyzes the conversion of PRFAR and glutamine to IGP, AICAR and glutamate. The HisF subunit catalyzes the cyclization activity that produces IGP and AICAR from PRFAR using the ammonia provided by the HisH subunit.</text>
</comment>
<evidence type="ECO:0000313" key="12">
    <source>
        <dbReference type="EMBL" id="PWG81033.1"/>
    </source>
</evidence>
<evidence type="ECO:0000256" key="11">
    <source>
        <dbReference type="RuleBase" id="RU003657"/>
    </source>
</evidence>
<evidence type="ECO:0000256" key="10">
    <source>
        <dbReference type="ARBA" id="ARBA00047838"/>
    </source>
</evidence>
<comment type="similarity">
    <text evidence="2 11">Belongs to the HisA/HisF family.</text>
</comment>
<dbReference type="GO" id="GO:0016829">
    <property type="term" value="F:lyase activity"/>
    <property type="evidence" value="ECO:0007669"/>
    <property type="project" value="UniProtKB-KW"/>
</dbReference>
<dbReference type="GO" id="GO:0000105">
    <property type="term" value="P:L-histidine biosynthetic process"/>
    <property type="evidence" value="ECO:0007669"/>
    <property type="project" value="UniProtKB-UniPathway"/>
</dbReference>